<evidence type="ECO:0000313" key="11">
    <source>
        <dbReference type="Proteomes" id="UP000460272"/>
    </source>
</evidence>
<evidence type="ECO:0000313" key="10">
    <source>
        <dbReference type="EMBL" id="TVZ06561.1"/>
    </source>
</evidence>
<feature type="compositionally biased region" description="Polar residues" evidence="7">
    <location>
        <begin position="1"/>
        <end position="22"/>
    </location>
</feature>
<evidence type="ECO:0000256" key="2">
    <source>
        <dbReference type="ARBA" id="ARBA00022448"/>
    </source>
</evidence>
<dbReference type="PANTHER" id="PTHR42718">
    <property type="entry name" value="MAJOR FACILITATOR SUPERFAMILY MULTIDRUG TRANSPORTER MFSC"/>
    <property type="match status" value="1"/>
</dbReference>
<keyword evidence="3" id="KW-1003">Cell membrane</keyword>
<feature type="region of interest" description="Disordered" evidence="7">
    <location>
        <begin position="50"/>
        <end position="99"/>
    </location>
</feature>
<feature type="domain" description="Major facilitator superfamily (MFS) profile" evidence="9">
    <location>
        <begin position="112"/>
        <end position="558"/>
    </location>
</feature>
<evidence type="ECO:0000256" key="3">
    <source>
        <dbReference type="ARBA" id="ARBA00022475"/>
    </source>
</evidence>
<proteinExistence type="predicted"/>
<feature type="transmembrane region" description="Helical" evidence="8">
    <location>
        <begin position="239"/>
        <end position="261"/>
    </location>
</feature>
<gene>
    <name evidence="10" type="ORF">EAS64_03960</name>
</gene>
<dbReference type="NCBIfam" id="TIGR00711">
    <property type="entry name" value="efflux_EmrB"/>
    <property type="match status" value="1"/>
</dbReference>
<dbReference type="InterPro" id="IPR020846">
    <property type="entry name" value="MFS_dom"/>
</dbReference>
<evidence type="ECO:0000256" key="6">
    <source>
        <dbReference type="ARBA" id="ARBA00023136"/>
    </source>
</evidence>
<feature type="transmembrane region" description="Helical" evidence="8">
    <location>
        <begin position="462"/>
        <end position="485"/>
    </location>
</feature>
<name>A0A6P2C9D4_9ACTN</name>
<keyword evidence="11" id="KW-1185">Reference proteome</keyword>
<dbReference type="GO" id="GO:0022857">
    <property type="term" value="F:transmembrane transporter activity"/>
    <property type="evidence" value="ECO:0007669"/>
    <property type="project" value="InterPro"/>
</dbReference>
<dbReference type="Gene3D" id="1.20.1720.10">
    <property type="entry name" value="Multidrug resistance protein D"/>
    <property type="match status" value="1"/>
</dbReference>
<feature type="transmembrane region" description="Helical" evidence="8">
    <location>
        <begin position="150"/>
        <end position="168"/>
    </location>
</feature>
<dbReference type="Gene3D" id="1.20.1250.20">
    <property type="entry name" value="MFS general substrate transporter like domains"/>
    <property type="match status" value="1"/>
</dbReference>
<dbReference type="GO" id="GO:0005886">
    <property type="term" value="C:plasma membrane"/>
    <property type="evidence" value="ECO:0007669"/>
    <property type="project" value="UniProtKB-SubCell"/>
</dbReference>
<feature type="transmembrane region" description="Helical" evidence="8">
    <location>
        <begin position="205"/>
        <end position="227"/>
    </location>
</feature>
<feature type="transmembrane region" description="Helical" evidence="8">
    <location>
        <begin position="506"/>
        <end position="523"/>
    </location>
</feature>
<evidence type="ECO:0000256" key="7">
    <source>
        <dbReference type="SAM" id="MobiDB-lite"/>
    </source>
</evidence>
<feature type="transmembrane region" description="Helical" evidence="8">
    <location>
        <begin position="535"/>
        <end position="553"/>
    </location>
</feature>
<dbReference type="Pfam" id="PF07690">
    <property type="entry name" value="MFS_1"/>
    <property type="match status" value="1"/>
</dbReference>
<keyword evidence="6 8" id="KW-0472">Membrane</keyword>
<comment type="caution">
    <text evidence="10">The sequence shown here is derived from an EMBL/GenBank/DDBJ whole genome shotgun (WGS) entry which is preliminary data.</text>
</comment>
<dbReference type="PROSITE" id="PS50850">
    <property type="entry name" value="MFS"/>
    <property type="match status" value="1"/>
</dbReference>
<keyword evidence="2" id="KW-0813">Transport</keyword>
<keyword evidence="4 8" id="KW-0812">Transmembrane</keyword>
<dbReference type="PROSITE" id="PS00216">
    <property type="entry name" value="SUGAR_TRANSPORT_1"/>
    <property type="match status" value="1"/>
</dbReference>
<dbReference type="InterPro" id="IPR011701">
    <property type="entry name" value="MFS"/>
</dbReference>
<accession>A0A6P2C9D4</accession>
<evidence type="ECO:0000256" key="8">
    <source>
        <dbReference type="SAM" id="Phobius"/>
    </source>
</evidence>
<sequence>MTDVSASIAASTEAVTSRSPTAISGLARHGEAGHRADLLKGTAKAVRDSFLPRRPAAASMTPPWQRRTEQWSTPRLAGPGERAPASPRHEFQGDALTGSPSIETQHGHPGIVLATLSLANVMALLDLFVVNVALHDIGVGLHYQSSLSDVAWVLNAYALFFGALLIPAGRFADRYGRKATFILGLAVFTVASLACAVSPDLWVLVGFRCVQAAGAAMIIPASLGLVLTTLPPDRVKHGVRVWAVSGAAAGSIGPVVGGLLTALSWRWIFIINLPIGIAAVLVTWKLIPNVRHDRTTRMPDLFGSLMIVVTIGAISLGLLNGSSWGWGSAKIIGSWVVAVAAAVAFVVSTRRAAVPVIDLKMFRSRVFSASNIAIVIAAAILGIQLLGLSLFLQQSWHWSTITTGLALAPGPAAVLGASLIVPRLNQRFPIGAVVASGFVLTAVGQVLMVLTLRHGVHNYAAAILPGWVVIGFGLGFTVPTIIGSATADLPPEQSATGSAVVNSGRQFGGVFGASILVVVLGKAEVTGDPSRFYELWWVAVALCAAAVVVSLGLTPKRQPAKADVTVPVVAAATDSTNSSVA</sequence>
<feature type="transmembrane region" description="Helical" evidence="8">
    <location>
        <begin position="299"/>
        <end position="319"/>
    </location>
</feature>
<reference evidence="10 11" key="1">
    <citation type="submission" date="2018-11" db="EMBL/GenBank/DDBJ databases">
        <title>Trebonia kvetii gen.nov., sp.nov., a novel acidophilic actinobacterium, and proposal of the new actinobacterial family Treboniaceae fam. nov.</title>
        <authorList>
            <person name="Rapoport D."/>
            <person name="Sagova-Mareckova M."/>
            <person name="Sedlacek I."/>
            <person name="Provaznik J."/>
            <person name="Kralova S."/>
            <person name="Pavlinic D."/>
            <person name="Benes V."/>
            <person name="Kopecky J."/>
        </authorList>
    </citation>
    <scope>NUCLEOTIDE SEQUENCE [LARGE SCALE GENOMIC DNA]</scope>
    <source>
        <strain evidence="10 11">15Tr583</strain>
    </source>
</reference>
<feature type="transmembrane region" description="Helical" evidence="8">
    <location>
        <begin position="267"/>
        <end position="287"/>
    </location>
</feature>
<feature type="transmembrane region" description="Helical" evidence="8">
    <location>
        <begin position="398"/>
        <end position="421"/>
    </location>
</feature>
<evidence type="ECO:0000256" key="1">
    <source>
        <dbReference type="ARBA" id="ARBA00004651"/>
    </source>
</evidence>
<dbReference type="EMBL" id="RPFW01000001">
    <property type="protein sequence ID" value="TVZ06561.1"/>
    <property type="molecule type" value="Genomic_DNA"/>
</dbReference>
<evidence type="ECO:0000256" key="4">
    <source>
        <dbReference type="ARBA" id="ARBA00022692"/>
    </source>
</evidence>
<dbReference type="Proteomes" id="UP000460272">
    <property type="component" value="Unassembled WGS sequence"/>
</dbReference>
<dbReference type="AlphaFoldDB" id="A0A6P2C9D4"/>
<feature type="transmembrane region" description="Helical" evidence="8">
    <location>
        <begin position="428"/>
        <end position="450"/>
    </location>
</feature>
<evidence type="ECO:0000259" key="9">
    <source>
        <dbReference type="PROSITE" id="PS50850"/>
    </source>
</evidence>
<keyword evidence="5 8" id="KW-1133">Transmembrane helix</keyword>
<dbReference type="OrthoDB" id="7375466at2"/>
<dbReference type="CDD" id="cd17321">
    <property type="entry name" value="MFS_MMR_MDR_like"/>
    <property type="match status" value="1"/>
</dbReference>
<dbReference type="SUPFAM" id="SSF103473">
    <property type="entry name" value="MFS general substrate transporter"/>
    <property type="match status" value="1"/>
</dbReference>
<evidence type="ECO:0000256" key="5">
    <source>
        <dbReference type="ARBA" id="ARBA00022989"/>
    </source>
</evidence>
<feature type="transmembrane region" description="Helical" evidence="8">
    <location>
        <begin position="111"/>
        <end position="130"/>
    </location>
</feature>
<feature type="region of interest" description="Disordered" evidence="7">
    <location>
        <begin position="1"/>
        <end position="23"/>
    </location>
</feature>
<protein>
    <submittedName>
        <fullName evidence="10">DHA2 family efflux MFS transporter permease subunit</fullName>
    </submittedName>
</protein>
<dbReference type="InterPro" id="IPR005829">
    <property type="entry name" value="Sugar_transporter_CS"/>
</dbReference>
<feature type="transmembrane region" description="Helical" evidence="8">
    <location>
        <begin position="369"/>
        <end position="392"/>
    </location>
</feature>
<organism evidence="10 11">
    <name type="scientific">Trebonia kvetii</name>
    <dbReference type="NCBI Taxonomy" id="2480626"/>
    <lineage>
        <taxon>Bacteria</taxon>
        <taxon>Bacillati</taxon>
        <taxon>Actinomycetota</taxon>
        <taxon>Actinomycetes</taxon>
        <taxon>Streptosporangiales</taxon>
        <taxon>Treboniaceae</taxon>
        <taxon>Trebonia</taxon>
    </lineage>
</organism>
<feature type="transmembrane region" description="Helical" evidence="8">
    <location>
        <begin position="331"/>
        <end position="348"/>
    </location>
</feature>
<dbReference type="InterPro" id="IPR004638">
    <property type="entry name" value="EmrB-like"/>
</dbReference>
<comment type="subcellular location">
    <subcellularLocation>
        <location evidence="1">Cell membrane</location>
        <topology evidence="1">Multi-pass membrane protein</topology>
    </subcellularLocation>
</comment>
<dbReference type="InterPro" id="IPR036259">
    <property type="entry name" value="MFS_trans_sf"/>
</dbReference>
<feature type="transmembrane region" description="Helical" evidence="8">
    <location>
        <begin position="180"/>
        <end position="199"/>
    </location>
</feature>
<dbReference type="PANTHER" id="PTHR42718:SF48">
    <property type="entry name" value="CONSERVED TWO-DOMAIN MEMBRANE PROTEIN-RELATED"/>
    <property type="match status" value="1"/>
</dbReference>